<accession>A0A3G8M1Q0</accession>
<dbReference type="OrthoDB" id="6262748at2"/>
<organism evidence="1 2">
    <name type="scientific">Shewanella livingstonensis</name>
    <dbReference type="NCBI Taxonomy" id="150120"/>
    <lineage>
        <taxon>Bacteria</taxon>
        <taxon>Pseudomonadati</taxon>
        <taxon>Pseudomonadota</taxon>
        <taxon>Gammaproteobacteria</taxon>
        <taxon>Alteromonadales</taxon>
        <taxon>Shewanellaceae</taxon>
        <taxon>Shewanella</taxon>
    </lineage>
</organism>
<proteinExistence type="predicted"/>
<name>A0A3G8M1Q0_9GAMM</name>
<evidence type="ECO:0000313" key="2">
    <source>
        <dbReference type="Proteomes" id="UP000278035"/>
    </source>
</evidence>
<dbReference type="Proteomes" id="UP000278035">
    <property type="component" value="Chromosome"/>
</dbReference>
<dbReference type="KEGG" id="slj:EGC82_20500"/>
<evidence type="ECO:0000313" key="1">
    <source>
        <dbReference type="EMBL" id="AZG74920.1"/>
    </source>
</evidence>
<gene>
    <name evidence="1" type="ORF">EGC82_20500</name>
</gene>
<dbReference type="AlphaFoldDB" id="A0A3G8M1Q0"/>
<protein>
    <submittedName>
        <fullName evidence="1">Uncharacterized protein</fullName>
    </submittedName>
</protein>
<dbReference type="RefSeq" id="WP_124732388.1">
    <property type="nucleotide sequence ID" value="NZ_CBCSKC010000090.1"/>
</dbReference>
<dbReference type="EMBL" id="CP034015">
    <property type="protein sequence ID" value="AZG74920.1"/>
    <property type="molecule type" value="Genomic_DNA"/>
</dbReference>
<reference evidence="2" key="1">
    <citation type="submission" date="2018-11" db="EMBL/GenBank/DDBJ databases">
        <title>Shewanella sp. M2.</title>
        <authorList>
            <person name="Hwang Y.J."/>
            <person name="Hwang C.Y."/>
        </authorList>
    </citation>
    <scope>NUCLEOTIDE SEQUENCE [LARGE SCALE GENOMIC DNA]</scope>
    <source>
        <strain evidence="2">LMG 19866</strain>
    </source>
</reference>
<sequence length="150" mass="17341">MAFLQALVQQWHKADLGYSLLLNFQHSEDIMQLFNGATDIKTVANLIAALVYSEGEPRWLTSESHDFEKPLKNELVFRCILISCQLIFIKVSQRINLNQAERLILTLSNVWVNQKRDDQSSSELIELIKKIYTQVYAIDLVSRSVIKNMK</sequence>
<keyword evidence="2" id="KW-1185">Reference proteome</keyword>